<dbReference type="Proteomes" id="UP000199585">
    <property type="component" value="Unassembled WGS sequence"/>
</dbReference>
<reference evidence="2 3" key="1">
    <citation type="submission" date="2016-10" db="EMBL/GenBank/DDBJ databases">
        <authorList>
            <person name="de Groot N.N."/>
        </authorList>
    </citation>
    <scope>NUCLEOTIDE SEQUENCE [LARGE SCALE GENOMIC DNA]</scope>
    <source>
        <strain evidence="2 3">DSM 16213</strain>
    </source>
</reference>
<keyword evidence="3" id="KW-1185">Reference proteome</keyword>
<proteinExistence type="predicted"/>
<dbReference type="STRING" id="245187.SAMN04488003_11281"/>
<feature type="chain" id="PRO_5011616995" evidence="1">
    <location>
        <begin position="20"/>
        <end position="96"/>
    </location>
</feature>
<keyword evidence="1" id="KW-0732">Signal</keyword>
<name>A0A1H8F7X2_9RHOB</name>
<organism evidence="2 3">
    <name type="scientific">Loktanella fryxellensis</name>
    <dbReference type="NCBI Taxonomy" id="245187"/>
    <lineage>
        <taxon>Bacteria</taxon>
        <taxon>Pseudomonadati</taxon>
        <taxon>Pseudomonadota</taxon>
        <taxon>Alphaproteobacteria</taxon>
        <taxon>Rhodobacterales</taxon>
        <taxon>Roseobacteraceae</taxon>
        <taxon>Loktanella</taxon>
    </lineage>
</organism>
<evidence type="ECO:0000313" key="3">
    <source>
        <dbReference type="Proteomes" id="UP000199585"/>
    </source>
</evidence>
<protein>
    <submittedName>
        <fullName evidence="2">Uncharacterized protein</fullName>
    </submittedName>
</protein>
<feature type="signal peptide" evidence="1">
    <location>
        <begin position="1"/>
        <end position="19"/>
    </location>
</feature>
<sequence length="96" mass="10226">MMKRVIAPLLLLLPICATAQTGHMALTTPDVVLDGDWMQVPDDVQVSNGAMVPGPPSHADIVAMADLDGNPDIITAQEREMIAVLNQLLGGQPITW</sequence>
<evidence type="ECO:0000313" key="2">
    <source>
        <dbReference type="EMBL" id="SEN27973.1"/>
    </source>
</evidence>
<gene>
    <name evidence="2" type="ORF">SAMN04488003_11281</name>
</gene>
<accession>A0A1H8F7X2</accession>
<dbReference type="EMBL" id="FOCI01000012">
    <property type="protein sequence ID" value="SEN27973.1"/>
    <property type="molecule type" value="Genomic_DNA"/>
</dbReference>
<evidence type="ECO:0000256" key="1">
    <source>
        <dbReference type="SAM" id="SignalP"/>
    </source>
</evidence>
<dbReference type="AlphaFoldDB" id="A0A1H8F7X2"/>